<proteinExistence type="predicted"/>
<name>A0A1H8PSV9_9EURY</name>
<keyword evidence="3" id="KW-0670">Pyruvate</keyword>
<dbReference type="RefSeq" id="WP_089821782.1">
    <property type="nucleotide sequence ID" value="NZ_FODV01000002.1"/>
</dbReference>
<dbReference type="InterPro" id="IPR008279">
    <property type="entry name" value="PEP-util_enz_mobile_dom"/>
</dbReference>
<dbReference type="Pfam" id="PF01326">
    <property type="entry name" value="PPDK_N"/>
    <property type="match status" value="1"/>
</dbReference>
<dbReference type="Gene3D" id="3.30.1490.20">
    <property type="entry name" value="ATP-grasp fold, A domain"/>
    <property type="match status" value="1"/>
</dbReference>
<dbReference type="InterPro" id="IPR051549">
    <property type="entry name" value="PEP_Utilizing_Enz"/>
</dbReference>
<reference evidence="4" key="1">
    <citation type="submission" date="2016-10" db="EMBL/GenBank/DDBJ databases">
        <authorList>
            <person name="Varghese N."/>
            <person name="Submissions S."/>
        </authorList>
    </citation>
    <scope>NUCLEOTIDE SEQUENCE [LARGE SCALE GENOMIC DNA]</scope>
    <source>
        <strain evidence="4">CGMCC 1.10121</strain>
    </source>
</reference>
<keyword evidence="3" id="KW-0418">Kinase</keyword>
<accession>A0A1H8PSV9</accession>
<dbReference type="SUPFAM" id="SSF56059">
    <property type="entry name" value="Glutathione synthetase ATP-binding domain-like"/>
    <property type="match status" value="1"/>
</dbReference>
<dbReference type="PANTHER" id="PTHR43615">
    <property type="entry name" value="PHOSPHOENOLPYRUVATE SYNTHASE-RELATED"/>
    <property type="match status" value="1"/>
</dbReference>
<sequence>MDVHNKSDEVQWLDAVGRADLPLVGGKGANLGELLRAGLPVPPGFVVTTAVYRSLVDAPAVREALSRLERLDADESAALAAAAAELRSAIRAQELAASARDGLSAALDAVDPGETYAVRSSATAEDSPTASFAGQHETFLGVDAADVPDCVRECMASLFTDRAVSYRAHDDVAHSDVAMAVVVQPMVEAEAGGVLFTADAETGNRRVSTVDASFGLGEAVVGGDVTPDHARVDTETGEILAYDVATKDVAVRSRGIADDADETTGVETVELSARERERRVLSDEQLRTLVGLGERVQTLFGTPQDVEWALVDGAFVLLQSRPITALFPLPSPLPDDDRLHVYLSMGHMQAMPEALPPLVCDFWRDWVDSAMAAFGVATVWPTPAIEAGSRVYVDVTPFVRSDTVRDELIDGLAAISEPASTGLDDLTARRSEAFESAGLSLSALPKLVRPAWQVSTLVVAVIPGIASGVVQAFTSEPTKQDLEETWRELSKTFTAEVARAETPAERARAVFSSTDVTGIVTEMYPKVAPLYVAFAIGGWLKRAFPETQADVNAVGSGFERDVVTRINLGLGDLADVAREHPAVAEALRERRSLDGIRTVDGGDVFVAAVESFLDEFGHRATGELDLSRPRWREDPSGLLAIVRANLAHEEAGDHRERIRRLAAEGEVAATRLERRADHGPLGPLRSRLVRLLVQTYRNTVYTREYPKHEAARAFTTWRQALLDAGRHLVDAGRLDDPEDVWFLHADELFAALDGESVDVDVAARRREFDRHTTLDAPPVLTSEGETIRGRFDRTDVPDGALVGTGVSAGVVEGRARVVRDPTEATVEPGEILVAPSSDPGWTPLFLNAAGMVVEVGGPVSHGALVAREYGLPAVVSVHGATKRIQTGQRLRIDGSRGTVEILDD</sequence>
<evidence type="ECO:0000259" key="1">
    <source>
        <dbReference type="Pfam" id="PF00391"/>
    </source>
</evidence>
<dbReference type="SUPFAM" id="SSF52009">
    <property type="entry name" value="Phosphohistidine domain"/>
    <property type="match status" value="1"/>
</dbReference>
<protein>
    <submittedName>
        <fullName evidence="3">Pyruvate, water dikinase</fullName>
    </submittedName>
</protein>
<gene>
    <name evidence="3" type="ORF">SAMN04487948_102462</name>
</gene>
<dbReference type="PANTHER" id="PTHR43615:SF1">
    <property type="entry name" value="PPDK_N DOMAIN-CONTAINING PROTEIN"/>
    <property type="match status" value="1"/>
</dbReference>
<dbReference type="InterPro" id="IPR013815">
    <property type="entry name" value="ATP_grasp_subdomain_1"/>
</dbReference>
<dbReference type="Gene3D" id="3.30.470.20">
    <property type="entry name" value="ATP-grasp fold, B domain"/>
    <property type="match status" value="1"/>
</dbReference>
<feature type="domain" description="Pyruvate phosphate dikinase AMP/ATP-binding" evidence="2">
    <location>
        <begin position="22"/>
        <end position="325"/>
    </location>
</feature>
<keyword evidence="4" id="KW-1185">Reference proteome</keyword>
<dbReference type="Proteomes" id="UP000199126">
    <property type="component" value="Unassembled WGS sequence"/>
</dbReference>
<dbReference type="InterPro" id="IPR002192">
    <property type="entry name" value="PPDK_AMP/ATP-bd"/>
</dbReference>
<dbReference type="OrthoDB" id="23397at2157"/>
<dbReference type="InterPro" id="IPR036637">
    <property type="entry name" value="Phosphohistidine_dom_sf"/>
</dbReference>
<dbReference type="AlphaFoldDB" id="A0A1H8PSV9"/>
<feature type="domain" description="PEP-utilising enzyme mobile" evidence="1">
    <location>
        <begin position="827"/>
        <end position="897"/>
    </location>
</feature>
<evidence type="ECO:0000313" key="4">
    <source>
        <dbReference type="Proteomes" id="UP000199126"/>
    </source>
</evidence>
<dbReference type="EMBL" id="FODV01000002">
    <property type="protein sequence ID" value="SEO44798.1"/>
    <property type="molecule type" value="Genomic_DNA"/>
</dbReference>
<dbReference type="Gene3D" id="3.50.30.10">
    <property type="entry name" value="Phosphohistidine domain"/>
    <property type="match status" value="1"/>
</dbReference>
<evidence type="ECO:0000313" key="3">
    <source>
        <dbReference type="EMBL" id="SEO44798.1"/>
    </source>
</evidence>
<keyword evidence="3" id="KW-0808">Transferase</keyword>
<evidence type="ECO:0000259" key="2">
    <source>
        <dbReference type="Pfam" id="PF01326"/>
    </source>
</evidence>
<dbReference type="GO" id="GO:0005524">
    <property type="term" value="F:ATP binding"/>
    <property type="evidence" value="ECO:0007669"/>
    <property type="project" value="InterPro"/>
</dbReference>
<dbReference type="Pfam" id="PF00391">
    <property type="entry name" value="PEP-utilizers"/>
    <property type="match status" value="1"/>
</dbReference>
<organism evidence="3 4">
    <name type="scientific">Halogranum amylolyticum</name>
    <dbReference type="NCBI Taxonomy" id="660520"/>
    <lineage>
        <taxon>Archaea</taxon>
        <taxon>Methanobacteriati</taxon>
        <taxon>Methanobacteriota</taxon>
        <taxon>Stenosarchaea group</taxon>
        <taxon>Halobacteria</taxon>
        <taxon>Halobacteriales</taxon>
        <taxon>Haloferacaceae</taxon>
    </lineage>
</organism>
<dbReference type="GO" id="GO:0016301">
    <property type="term" value="F:kinase activity"/>
    <property type="evidence" value="ECO:0007669"/>
    <property type="project" value="UniProtKB-KW"/>
</dbReference>